<keyword evidence="1" id="KW-0472">Membrane</keyword>
<dbReference type="InterPro" id="IPR055999">
    <property type="entry name" value="DUF7577"/>
</dbReference>
<proteinExistence type="predicted"/>
<dbReference type="AlphaFoldDB" id="A0A0P7GVT7"/>
<protein>
    <recommendedName>
        <fullName evidence="2">DUF7577 domain-containing protein</fullName>
    </recommendedName>
</protein>
<dbReference type="OrthoDB" id="185378at2157"/>
<sequence length="98" mass="10670">MPDTALLWLLLVIPIAIQVPLLLFVMSRMEIDEAPDHMGSDIWGGEDDDGAAYRRRLAESGPAAAREAAATEGTIRCDNCGTENDPAYQYCSGCARRL</sequence>
<dbReference type="RefSeq" id="WP_054582892.1">
    <property type="nucleotide sequence ID" value="NZ_LGUC01000001.1"/>
</dbReference>
<dbReference type="Pfam" id="PF24463">
    <property type="entry name" value="DUF7577"/>
    <property type="match status" value="1"/>
</dbReference>
<dbReference type="EMBL" id="LGUC01000001">
    <property type="protein sequence ID" value="KPN29647.1"/>
    <property type="molecule type" value="Genomic_DNA"/>
</dbReference>
<evidence type="ECO:0000259" key="2">
    <source>
        <dbReference type="Pfam" id="PF24463"/>
    </source>
</evidence>
<evidence type="ECO:0000313" key="4">
    <source>
        <dbReference type="Proteomes" id="UP000050535"/>
    </source>
</evidence>
<keyword evidence="1" id="KW-0812">Transmembrane</keyword>
<keyword evidence="1" id="KW-1133">Transmembrane helix</keyword>
<feature type="transmembrane region" description="Helical" evidence="1">
    <location>
        <begin position="6"/>
        <end position="25"/>
    </location>
</feature>
<dbReference type="STRING" id="699431.SY89_00361"/>
<accession>A0A0P7GVT7</accession>
<reference evidence="4" key="1">
    <citation type="submission" date="2013-11" db="EMBL/GenBank/DDBJ databases">
        <authorList>
            <person name="Hoang H.T."/>
            <person name="Killian M.L."/>
            <person name="Madson D.M."/>
            <person name="Arruda P.H.E."/>
            <person name="Sun D."/>
            <person name="Schwartz K.J."/>
            <person name="Yoon K."/>
        </authorList>
    </citation>
    <scope>NUCLEOTIDE SEQUENCE [LARGE SCALE GENOMIC DNA]</scope>
    <source>
        <strain evidence="4">CDK2</strain>
    </source>
</reference>
<gene>
    <name evidence="3" type="ORF">SY89_00361</name>
</gene>
<feature type="domain" description="DUF7577" evidence="2">
    <location>
        <begin position="73"/>
        <end position="98"/>
    </location>
</feature>
<keyword evidence="4" id="KW-1185">Reference proteome</keyword>
<comment type="caution">
    <text evidence="3">The sequence shown here is derived from an EMBL/GenBank/DDBJ whole genome shotgun (WGS) entry which is preliminary data.</text>
</comment>
<name>A0A0P7GVT7_9EURY</name>
<dbReference type="Proteomes" id="UP000050535">
    <property type="component" value="Unassembled WGS sequence"/>
</dbReference>
<evidence type="ECO:0000313" key="3">
    <source>
        <dbReference type="EMBL" id="KPN29647.1"/>
    </source>
</evidence>
<evidence type="ECO:0000256" key="1">
    <source>
        <dbReference type="SAM" id="Phobius"/>
    </source>
</evidence>
<organism evidence="3 4">
    <name type="scientific">Halolamina pelagica</name>
    <dbReference type="NCBI Taxonomy" id="699431"/>
    <lineage>
        <taxon>Archaea</taxon>
        <taxon>Methanobacteriati</taxon>
        <taxon>Methanobacteriota</taxon>
        <taxon>Stenosarchaea group</taxon>
        <taxon>Halobacteria</taxon>
        <taxon>Halobacteriales</taxon>
        <taxon>Haloferacaceae</taxon>
    </lineage>
</organism>